<evidence type="ECO:0000256" key="1">
    <source>
        <dbReference type="ARBA" id="ARBA00004071"/>
    </source>
</evidence>
<dbReference type="RefSeq" id="WP_344175474.1">
    <property type="nucleotide sequence ID" value="NZ_BAAANC010000002.1"/>
</dbReference>
<dbReference type="Gene3D" id="3.20.20.80">
    <property type="entry name" value="Glycosidases"/>
    <property type="match status" value="1"/>
</dbReference>
<evidence type="ECO:0000259" key="7">
    <source>
        <dbReference type="Pfam" id="PF01120"/>
    </source>
</evidence>
<dbReference type="EMBL" id="BAAANC010000002">
    <property type="protein sequence ID" value="GAA1531359.1"/>
    <property type="molecule type" value="Genomic_DNA"/>
</dbReference>
<dbReference type="Proteomes" id="UP001500363">
    <property type="component" value="Unassembled WGS sequence"/>
</dbReference>
<dbReference type="SMART" id="SM00812">
    <property type="entry name" value="Alpha_L_fucos"/>
    <property type="match status" value="1"/>
</dbReference>
<keyword evidence="6" id="KW-0326">Glycosidase</keyword>
<keyword evidence="4" id="KW-0732">Signal</keyword>
<proteinExistence type="inferred from homology"/>
<comment type="function">
    <text evidence="1">Alpha-L-fucosidase is responsible for hydrolyzing the alpha-1,6-linked fucose joined to the reducing-end N-acetylglucosamine of the carbohydrate moieties of glycoproteins.</text>
</comment>
<evidence type="ECO:0000313" key="8">
    <source>
        <dbReference type="EMBL" id="GAA1531359.1"/>
    </source>
</evidence>
<dbReference type="Gene3D" id="2.60.40.1180">
    <property type="entry name" value="Golgi alpha-mannosidase II"/>
    <property type="match status" value="1"/>
</dbReference>
<reference evidence="8 9" key="1">
    <citation type="journal article" date="2019" name="Int. J. Syst. Evol. Microbiol.">
        <title>The Global Catalogue of Microorganisms (GCM) 10K type strain sequencing project: providing services to taxonomists for standard genome sequencing and annotation.</title>
        <authorList>
            <consortium name="The Broad Institute Genomics Platform"/>
            <consortium name="The Broad Institute Genome Sequencing Center for Infectious Disease"/>
            <person name="Wu L."/>
            <person name="Ma J."/>
        </authorList>
    </citation>
    <scope>NUCLEOTIDE SEQUENCE [LARGE SCALE GENOMIC DNA]</scope>
    <source>
        <strain evidence="8 9">JCM 14303</strain>
    </source>
</reference>
<dbReference type="PIRSF" id="PIRSF001092">
    <property type="entry name" value="Alpha-L-fucosidase"/>
    <property type="match status" value="1"/>
</dbReference>
<dbReference type="InterPro" id="IPR013780">
    <property type="entry name" value="Glyco_hydro_b"/>
</dbReference>
<evidence type="ECO:0000256" key="2">
    <source>
        <dbReference type="ARBA" id="ARBA00007951"/>
    </source>
</evidence>
<evidence type="ECO:0000256" key="3">
    <source>
        <dbReference type="ARBA" id="ARBA00012662"/>
    </source>
</evidence>
<dbReference type="PANTHER" id="PTHR10030">
    <property type="entry name" value="ALPHA-L-FUCOSIDASE"/>
    <property type="match status" value="1"/>
</dbReference>
<dbReference type="EC" id="3.2.1.51" evidence="3"/>
<keyword evidence="9" id="KW-1185">Reference proteome</keyword>
<keyword evidence="5" id="KW-0378">Hydrolase</keyword>
<dbReference type="PANTHER" id="PTHR10030:SF37">
    <property type="entry name" value="ALPHA-L-FUCOSIDASE-RELATED"/>
    <property type="match status" value="1"/>
</dbReference>
<dbReference type="InterPro" id="IPR000933">
    <property type="entry name" value="Glyco_hydro_29"/>
</dbReference>
<name>A0ABN2B2L2_9ACTN</name>
<comment type="caution">
    <text evidence="8">The sequence shown here is derived from an EMBL/GenBank/DDBJ whole genome shotgun (WGS) entry which is preliminary data.</text>
</comment>
<evidence type="ECO:0000256" key="6">
    <source>
        <dbReference type="ARBA" id="ARBA00023295"/>
    </source>
</evidence>
<dbReference type="Pfam" id="PF01120">
    <property type="entry name" value="Alpha_L_fucos"/>
    <property type="match status" value="1"/>
</dbReference>
<sequence length="540" mass="60165">MSSELGTASVEKKPKKKHRIRRFFGRLLLLALVLVLVFVGRSMLWSWQDGRKAELTTSGPYTADLDSLKKHPLPRWFADAKFGVMIHWGLYSVPGFAPKGTTFNRLLQTSYDDAMTRNPYAEDYANAIKDPDSPTARFHREHYGDAPYSDFTRQFEAGLARWNPDQWAEQFKAAGASYVVVTAKYADGYSLWPTAVHNPHAPDFHAKRDLMGELAAAVRKRGLKFGVYYSGGVDWTFQQQVVKTLGDYAFLPYGEDYREYAVAQVRELIQRYKPDLLWNDISWPTGSKRLYAVIADYYNTVPEGVVDDRWSTASYGRELLGLKPARWGFDQLMKVAFSTEEGADSISTPKDVPHSDFRTPEYANFDTIQPKFWQQDRGIGGSFGYNREETDADYTKTPDLIAELANAAANNGALMVNVGPSGGEGTIVPEQASRLTGIGAWLRANREAMDGTRPWTRSTTTTATGDKVVFTTKGNDLYAVVLGAPKGDVILKDVMLREKPIRLSTGKPVTLTTTSSTTTLEEAADGTCAPVFKFPGAARR</sequence>
<dbReference type="SUPFAM" id="SSF51445">
    <property type="entry name" value="(Trans)glycosidases"/>
    <property type="match status" value="1"/>
</dbReference>
<evidence type="ECO:0000256" key="4">
    <source>
        <dbReference type="ARBA" id="ARBA00022729"/>
    </source>
</evidence>
<dbReference type="InterPro" id="IPR016286">
    <property type="entry name" value="FUC_metazoa-typ"/>
</dbReference>
<accession>A0ABN2B2L2</accession>
<dbReference type="InterPro" id="IPR057739">
    <property type="entry name" value="Glyco_hydro_29_N"/>
</dbReference>
<comment type="similarity">
    <text evidence="2">Belongs to the glycosyl hydrolase 29 family.</text>
</comment>
<dbReference type="InterPro" id="IPR017853">
    <property type="entry name" value="GH"/>
</dbReference>
<organism evidence="8 9">
    <name type="scientific">Kribbella lupini</name>
    <dbReference type="NCBI Taxonomy" id="291602"/>
    <lineage>
        <taxon>Bacteria</taxon>
        <taxon>Bacillati</taxon>
        <taxon>Actinomycetota</taxon>
        <taxon>Actinomycetes</taxon>
        <taxon>Propionibacteriales</taxon>
        <taxon>Kribbellaceae</taxon>
        <taxon>Kribbella</taxon>
    </lineage>
</organism>
<evidence type="ECO:0000256" key="5">
    <source>
        <dbReference type="ARBA" id="ARBA00022801"/>
    </source>
</evidence>
<dbReference type="PRINTS" id="PR00741">
    <property type="entry name" value="GLHYDRLASE29"/>
</dbReference>
<gene>
    <name evidence="8" type="ORF">GCM10009741_36920</name>
</gene>
<protein>
    <recommendedName>
        <fullName evidence="3">alpha-L-fucosidase</fullName>
        <ecNumber evidence="3">3.2.1.51</ecNumber>
    </recommendedName>
</protein>
<evidence type="ECO:0000313" key="9">
    <source>
        <dbReference type="Proteomes" id="UP001500363"/>
    </source>
</evidence>
<feature type="domain" description="Glycoside hydrolase family 29 N-terminal" evidence="7">
    <location>
        <begin position="55"/>
        <end position="447"/>
    </location>
</feature>